<dbReference type="EMBL" id="CP065053">
    <property type="protein sequence ID" value="QPI49238.1"/>
    <property type="molecule type" value="Genomic_DNA"/>
</dbReference>
<dbReference type="InterPro" id="IPR018769">
    <property type="entry name" value="VgrG2_DUF2345"/>
</dbReference>
<feature type="region of interest" description="Disordered" evidence="2">
    <location>
        <begin position="464"/>
        <end position="485"/>
    </location>
</feature>
<sequence length="1021" mass="108853">MSNHVAALSGSFTQTTRLLRLTTPLGADTLLAECVRGEETISAGFSFSISALALDASLALSALLGQPALLQLLTVDGASPRPFHGHLTAVELNGANGGMARYTLTLQPWSVFLARGRDSRVFQDMTVFDILDAVFASWQGLGKLAPAWRFEIAERDVYPRRSLTTQYQESDLAFCERLMSEEGLFYFYEHVGDAASDNLGRHEMVIADHNGAFQPNAQARVRFTQPGAVMKEDSLDRWRSECKLQTNLVELMSWDYRALDTRPVSAAAARPGNAELAVRDVPGAYAYVSRVQGQRIADNQMQALDAQREVFTGAGTVRTLAPGTTFALSGHPVHDRAASEDERSFAITRTMHLMHNNLSAELQADVQRQLGGAGLAAAIAEEQAGSLHAVGSAMGQRPLYRNRIDAIPVRVPFRASRSDGHGQLLHPRPSVRGQQSAIVVGPPGSVIHTDRDHRVKVQFHWQRGDASHSRLAHPHPQGHSGAPADDLAGTWVRVASPLAPVAGANWGGNALPRVGQEVLVDFLEGNIDRPVIIGALYNGIGREDAQHNQVARGGGAATGNAASWFPGNSGAHAHAAVLSGLKSQEMQASQSGVSAYSQLVFDDSPQQSRVSLQRHAGAHQGTAELNLGHLRHQTDNQRLAPAGFGAELKTEHSAALRAGRGMLLSTDSTTGEHGHMLESLPAHAEITRARTLQVSLAELAQNHNAMLKDALDAPEPKPEKLPAIVGMENSMAVLESTEEATTLAPSAHGPAGGQGKVTAYSETHMQLSSPAGIVATTPRDAILSSDNSTSIVAVHDINSAIQGNYLHSVKNGISLFTYGKVGSPGKPDQETGIRLHAASGKFSSQSQTGETRLTAERDITVASNTGTVTVAASTHTLMNAAGAFMLFEGGDISLHGPGVITFSAGFIDLTVPASLPLKVPNLPKSQELIDASDKSWFSQQINAQEVLEIDADYEGMPYQIWKKGAKVCLAAGQLNADGLSTRLFTEQGEDISIIIGDASWEVFAPELPVPPAGHGDPDNDE</sequence>
<dbReference type="Pfam" id="PF13296">
    <property type="entry name" value="T6SS_Vgr"/>
    <property type="match status" value="1"/>
</dbReference>
<dbReference type="RefSeq" id="WP_206088807.1">
    <property type="nucleotide sequence ID" value="NZ_CP065053.1"/>
</dbReference>
<accession>A0AA48WB64</accession>
<dbReference type="NCBIfam" id="TIGR03361">
    <property type="entry name" value="VI_Rhs_Vgr"/>
    <property type="match status" value="1"/>
</dbReference>
<evidence type="ECO:0000256" key="1">
    <source>
        <dbReference type="ARBA" id="ARBA00005558"/>
    </source>
</evidence>
<dbReference type="Gene3D" id="3.55.50.10">
    <property type="entry name" value="Baseplate protein-like domains"/>
    <property type="match status" value="1"/>
</dbReference>
<dbReference type="Gene3D" id="2.30.110.50">
    <property type="match status" value="1"/>
</dbReference>
<dbReference type="Gene3D" id="2.40.50.230">
    <property type="entry name" value="Gp5 N-terminal domain"/>
    <property type="match status" value="1"/>
</dbReference>
<name>A0AA48WB64_9BURK</name>
<dbReference type="InterPro" id="IPR037026">
    <property type="entry name" value="Vgr_OB-fold_dom_sf"/>
</dbReference>
<evidence type="ECO:0000259" key="4">
    <source>
        <dbReference type="Pfam" id="PF10106"/>
    </source>
</evidence>
<dbReference type="InterPro" id="IPR028244">
    <property type="entry name" value="T6SS_Rhs_Vgr_dom"/>
</dbReference>
<organism evidence="6 7">
    <name type="scientific">Massilia antarctica</name>
    <dbReference type="NCBI Taxonomy" id="2765360"/>
    <lineage>
        <taxon>Bacteria</taxon>
        <taxon>Pseudomonadati</taxon>
        <taxon>Pseudomonadota</taxon>
        <taxon>Betaproteobacteria</taxon>
        <taxon>Burkholderiales</taxon>
        <taxon>Oxalobacteraceae</taxon>
        <taxon>Telluria group</taxon>
        <taxon>Massilia</taxon>
    </lineage>
</organism>
<dbReference type="InterPro" id="IPR017847">
    <property type="entry name" value="T6SS_RhsGE_Vgr_subset"/>
</dbReference>
<feature type="domain" description="DUF2345" evidence="4">
    <location>
        <begin position="753"/>
        <end position="910"/>
    </location>
</feature>
<dbReference type="SUPFAM" id="SSF69279">
    <property type="entry name" value="Phage tail proteins"/>
    <property type="match status" value="2"/>
</dbReference>
<dbReference type="Gene3D" id="4.10.220.110">
    <property type="match status" value="1"/>
</dbReference>
<feature type="domain" description="Gp5/Type VI secretion system Vgr protein OB-fold" evidence="3">
    <location>
        <begin position="489"/>
        <end position="537"/>
    </location>
</feature>
<proteinExistence type="inferred from homology"/>
<reference evidence="6 7" key="1">
    <citation type="submission" date="2020-11" db="EMBL/GenBank/DDBJ databases">
        <authorList>
            <person name="Sun Q."/>
        </authorList>
    </citation>
    <scope>NUCLEOTIDE SEQUENCE [LARGE SCALE GENOMIC DNA]</scope>
    <source>
        <strain evidence="6 7">P8398</strain>
    </source>
</reference>
<dbReference type="Pfam" id="PF04717">
    <property type="entry name" value="Phage_base_V"/>
    <property type="match status" value="1"/>
</dbReference>
<feature type="domain" description="Putative type VI secretion system Rhs element associated Vgr" evidence="5">
    <location>
        <begin position="594"/>
        <end position="700"/>
    </location>
</feature>
<dbReference type="SUPFAM" id="SSF69255">
    <property type="entry name" value="gp5 N-terminal domain-like"/>
    <property type="match status" value="1"/>
</dbReference>
<dbReference type="NCBIfam" id="TIGR01646">
    <property type="entry name" value="vgr_GE"/>
    <property type="match status" value="1"/>
</dbReference>
<evidence type="ECO:0000259" key="5">
    <source>
        <dbReference type="Pfam" id="PF13296"/>
    </source>
</evidence>
<gene>
    <name evidence="6" type="ORF">IV454_27925</name>
</gene>
<protein>
    <submittedName>
        <fullName evidence="6">Type VI secretion system tip protein VgrG</fullName>
    </submittedName>
</protein>
<evidence type="ECO:0000259" key="3">
    <source>
        <dbReference type="Pfam" id="PF04717"/>
    </source>
</evidence>
<keyword evidence="7" id="KW-1185">Reference proteome</keyword>
<evidence type="ECO:0000313" key="7">
    <source>
        <dbReference type="Proteomes" id="UP000662888"/>
    </source>
</evidence>
<dbReference type="Proteomes" id="UP000662888">
    <property type="component" value="Chromosome"/>
</dbReference>
<evidence type="ECO:0000256" key="2">
    <source>
        <dbReference type="SAM" id="MobiDB-lite"/>
    </source>
</evidence>
<comment type="similarity">
    <text evidence="1">Belongs to the VgrG protein family.</text>
</comment>
<dbReference type="InterPro" id="IPR006533">
    <property type="entry name" value="T6SS_Vgr_RhsGE"/>
</dbReference>
<evidence type="ECO:0000313" key="6">
    <source>
        <dbReference type="EMBL" id="QPI49238.1"/>
    </source>
</evidence>
<dbReference type="InterPro" id="IPR006531">
    <property type="entry name" value="Gp5/Vgr_OB"/>
</dbReference>
<dbReference type="Pfam" id="PF10106">
    <property type="entry name" value="DUF2345"/>
    <property type="match status" value="1"/>
</dbReference>
<dbReference type="Pfam" id="PF05954">
    <property type="entry name" value="Phage_GPD"/>
    <property type="match status" value="1"/>
</dbReference>